<dbReference type="SUPFAM" id="SSF74982">
    <property type="entry name" value="Small protein B (SmpB)"/>
    <property type="match status" value="1"/>
</dbReference>
<dbReference type="GO" id="GO:0070930">
    <property type="term" value="P:trans-translation-dependent protein tagging"/>
    <property type="evidence" value="ECO:0007669"/>
    <property type="project" value="TreeGrafter"/>
</dbReference>
<dbReference type="PROSITE" id="PS01317">
    <property type="entry name" value="SSRP"/>
    <property type="match status" value="1"/>
</dbReference>
<dbReference type="Gene3D" id="2.40.280.10">
    <property type="match status" value="1"/>
</dbReference>
<dbReference type="PANTHER" id="PTHR30308:SF2">
    <property type="entry name" value="SSRA-BINDING PROTEIN"/>
    <property type="match status" value="1"/>
</dbReference>
<name>A0A450WFA4_9GAMM</name>
<dbReference type="AlphaFoldDB" id="A0A450WFA4"/>
<reference evidence="4" key="1">
    <citation type="submission" date="2019-02" db="EMBL/GenBank/DDBJ databases">
        <authorList>
            <person name="Gruber-Vodicka R. H."/>
            <person name="Seah K. B. B."/>
        </authorList>
    </citation>
    <scope>NUCLEOTIDE SEQUENCE</scope>
    <source>
        <strain evidence="4">BECK_BY7</strain>
    </source>
</reference>
<dbReference type="GO" id="GO:0005829">
    <property type="term" value="C:cytosol"/>
    <property type="evidence" value="ECO:0007669"/>
    <property type="project" value="TreeGrafter"/>
</dbReference>
<comment type="similarity">
    <text evidence="3">Belongs to the SmpB family.</text>
</comment>
<protein>
    <recommendedName>
        <fullName evidence="3">SsrA-binding protein</fullName>
    </recommendedName>
    <alternativeName>
        <fullName evidence="3">Small protein B</fullName>
    </alternativeName>
</protein>
<evidence type="ECO:0000313" key="4">
    <source>
        <dbReference type="EMBL" id="VFK15668.1"/>
    </source>
</evidence>
<accession>A0A450WFA4</accession>
<sequence>MIVDHCRLSLRRLAEHPDVKKMPKSKTNRPANTIALNKKVRYDYFIEERLEAGIALEGWEVKSLRAGRVQLKESYVVLKGNEIWLIGAHISPLSSASTHVDPDPVRTRKLLMRRKEINWIIGIVERRGYTLVPTAMYWKRGRAKLEIGTARGKKKFDKRAAEKDRDWAREKQRILKTERF</sequence>
<evidence type="ECO:0000256" key="2">
    <source>
        <dbReference type="ARBA" id="ARBA00022884"/>
    </source>
</evidence>
<keyword evidence="2 3" id="KW-0694">RNA-binding</keyword>
<dbReference type="InterPro" id="IPR000037">
    <property type="entry name" value="SsrA-bd_prot"/>
</dbReference>
<dbReference type="GO" id="GO:0003723">
    <property type="term" value="F:RNA binding"/>
    <property type="evidence" value="ECO:0007669"/>
    <property type="project" value="UniProtKB-UniRule"/>
</dbReference>
<dbReference type="HAMAP" id="MF_00023">
    <property type="entry name" value="SmpB"/>
    <property type="match status" value="1"/>
</dbReference>
<dbReference type="InterPro" id="IPR023620">
    <property type="entry name" value="SmpB"/>
</dbReference>
<evidence type="ECO:0000256" key="1">
    <source>
        <dbReference type="ARBA" id="ARBA00022490"/>
    </source>
</evidence>
<dbReference type="Pfam" id="PF01668">
    <property type="entry name" value="SmpB"/>
    <property type="match status" value="1"/>
</dbReference>
<keyword evidence="1 3" id="KW-0963">Cytoplasm</keyword>
<organism evidence="4">
    <name type="scientific">Candidatus Kentrum sp. LFY</name>
    <dbReference type="NCBI Taxonomy" id="2126342"/>
    <lineage>
        <taxon>Bacteria</taxon>
        <taxon>Pseudomonadati</taxon>
        <taxon>Pseudomonadota</taxon>
        <taxon>Gammaproteobacteria</taxon>
        <taxon>Candidatus Kentrum</taxon>
    </lineage>
</organism>
<dbReference type="GO" id="GO:0070929">
    <property type="term" value="P:trans-translation"/>
    <property type="evidence" value="ECO:0007669"/>
    <property type="project" value="UniProtKB-UniRule"/>
</dbReference>
<proteinExistence type="inferred from homology"/>
<dbReference type="NCBIfam" id="TIGR00086">
    <property type="entry name" value="smpB"/>
    <property type="match status" value="1"/>
</dbReference>
<dbReference type="NCBIfam" id="NF003843">
    <property type="entry name" value="PRK05422.1"/>
    <property type="match status" value="1"/>
</dbReference>
<dbReference type="PANTHER" id="PTHR30308">
    <property type="entry name" value="TMRNA-BINDING COMPONENT OF TRANS-TRANSLATION TAGGING COMPLEX"/>
    <property type="match status" value="1"/>
</dbReference>
<gene>
    <name evidence="3" type="primary">smpB</name>
    <name evidence="4" type="ORF">BECKLFY1418C_GA0070996_101713</name>
</gene>
<dbReference type="CDD" id="cd09294">
    <property type="entry name" value="SmpB"/>
    <property type="match status" value="1"/>
</dbReference>
<dbReference type="EMBL" id="CAADFN010000017">
    <property type="protein sequence ID" value="VFK15668.1"/>
    <property type="molecule type" value="Genomic_DNA"/>
</dbReference>
<dbReference type="InterPro" id="IPR020081">
    <property type="entry name" value="SsrA-bd_prot_CS"/>
</dbReference>
<evidence type="ECO:0000256" key="3">
    <source>
        <dbReference type="HAMAP-Rule" id="MF_00023"/>
    </source>
</evidence>
<comment type="subcellular location">
    <subcellularLocation>
        <location evidence="3">Cytoplasm</location>
    </subcellularLocation>
    <text evidence="3">The tmRNA-SmpB complex associates with stalled 70S ribosomes.</text>
</comment>
<comment type="function">
    <text evidence="3">Required for rescue of stalled ribosomes mediated by trans-translation. Binds to transfer-messenger RNA (tmRNA), required for stable association of tmRNA with ribosomes. tmRNA and SmpB together mimic tRNA shape, replacing the anticodon stem-loop with SmpB. tmRNA is encoded by the ssrA gene; the 2 termini fold to resemble tRNA(Ala) and it encodes a 'tag peptide', a short internal open reading frame. During trans-translation Ala-aminoacylated tmRNA acts like a tRNA, entering the A-site of stalled ribosomes, displacing the stalled mRNA. The ribosome then switches to translate the ORF on the tmRNA; the nascent peptide is terminated with the 'tag peptide' encoded by the tmRNA and targeted for degradation. The ribosome is freed to recommence translation, which seems to be the essential function of trans-translation.</text>
</comment>